<accession>A0AA36CUL9</accession>
<feature type="non-terminal residue" evidence="4">
    <location>
        <position position="1"/>
    </location>
</feature>
<evidence type="ECO:0000259" key="3">
    <source>
        <dbReference type="Pfam" id="PF20772"/>
    </source>
</evidence>
<evidence type="ECO:0000256" key="1">
    <source>
        <dbReference type="ARBA" id="ARBA00008724"/>
    </source>
</evidence>
<dbReference type="PANTHER" id="PTHR12532:SF0">
    <property type="entry name" value="TRANSLATIONAL ACTIVATOR OF CYTOCHROME C OXIDASE 1"/>
    <property type="match status" value="1"/>
</dbReference>
<reference evidence="4" key="1">
    <citation type="submission" date="2023-06" db="EMBL/GenBank/DDBJ databases">
        <authorList>
            <person name="Delattre M."/>
        </authorList>
    </citation>
    <scope>NUCLEOTIDE SEQUENCE</scope>
    <source>
        <strain evidence="4">AF72</strain>
    </source>
</reference>
<proteinExistence type="inferred from homology"/>
<dbReference type="InterPro" id="IPR049083">
    <property type="entry name" value="TACO1_YebC_N"/>
</dbReference>
<evidence type="ECO:0000313" key="4">
    <source>
        <dbReference type="EMBL" id="CAJ0575645.1"/>
    </source>
</evidence>
<comment type="caution">
    <text evidence="4">The sequence shown here is derived from an EMBL/GenBank/DDBJ whole genome shotgun (WGS) entry which is preliminary data.</text>
</comment>
<dbReference type="InterPro" id="IPR029072">
    <property type="entry name" value="YebC-like"/>
</dbReference>
<dbReference type="InterPro" id="IPR048300">
    <property type="entry name" value="TACO1_YebC-like_2nd/3rd_dom"/>
</dbReference>
<dbReference type="Pfam" id="PF01709">
    <property type="entry name" value="Transcrip_reg"/>
    <property type="match status" value="1"/>
</dbReference>
<dbReference type="GO" id="GO:0005739">
    <property type="term" value="C:mitochondrion"/>
    <property type="evidence" value="ECO:0007669"/>
    <property type="project" value="TreeGrafter"/>
</dbReference>
<name>A0AA36CUL9_9BILA</name>
<organism evidence="4 5">
    <name type="scientific">Mesorhabditis spiculigera</name>
    <dbReference type="NCBI Taxonomy" id="96644"/>
    <lineage>
        <taxon>Eukaryota</taxon>
        <taxon>Metazoa</taxon>
        <taxon>Ecdysozoa</taxon>
        <taxon>Nematoda</taxon>
        <taxon>Chromadorea</taxon>
        <taxon>Rhabditida</taxon>
        <taxon>Rhabditina</taxon>
        <taxon>Rhabditomorpha</taxon>
        <taxon>Rhabditoidea</taxon>
        <taxon>Rhabditidae</taxon>
        <taxon>Mesorhabditinae</taxon>
        <taxon>Mesorhabditis</taxon>
    </lineage>
</organism>
<gene>
    <name evidence="4" type="ORF">MSPICULIGERA_LOCUS13954</name>
</gene>
<dbReference type="PANTHER" id="PTHR12532">
    <property type="entry name" value="TRANSLATIONAL ACTIVATOR OF CYTOCHROME C OXIDASE 1"/>
    <property type="match status" value="1"/>
</dbReference>
<dbReference type="InterPro" id="IPR017856">
    <property type="entry name" value="Integrase-like_N"/>
</dbReference>
<dbReference type="SUPFAM" id="SSF75625">
    <property type="entry name" value="YebC-like"/>
    <property type="match status" value="1"/>
</dbReference>
<dbReference type="EMBL" id="CATQJA010002640">
    <property type="protein sequence ID" value="CAJ0575645.1"/>
    <property type="molecule type" value="Genomic_DNA"/>
</dbReference>
<protein>
    <submittedName>
        <fullName evidence="4">Uncharacterized protein</fullName>
    </submittedName>
</protein>
<feature type="domain" description="TACO1/YebC-like second and third" evidence="2">
    <location>
        <begin position="124"/>
        <end position="286"/>
    </location>
</feature>
<dbReference type="AlphaFoldDB" id="A0AA36CUL9"/>
<evidence type="ECO:0000313" key="5">
    <source>
        <dbReference type="Proteomes" id="UP001177023"/>
    </source>
</evidence>
<dbReference type="Proteomes" id="UP001177023">
    <property type="component" value="Unassembled WGS sequence"/>
</dbReference>
<evidence type="ECO:0000259" key="2">
    <source>
        <dbReference type="Pfam" id="PF01709"/>
    </source>
</evidence>
<dbReference type="InterPro" id="IPR026564">
    <property type="entry name" value="Transcrip_reg_TACO1-like_dom3"/>
</dbReference>
<dbReference type="Gene3D" id="1.10.10.200">
    <property type="match status" value="1"/>
</dbReference>
<sequence length="289" mass="32273">MSLTAIGRQICRTTASFAICSTSTLPRTSNFDSRAFTTSATLRKGHSHWQNIRATKEKNDTQRARAINLLLQKMRSAVKGGYDSKLNRNLAAVEAEFLKQGLGMDTYKRTLQRLKDQPDVTIYLAVIGPSSTFFVVHMEAPTRAAAEGALNKYVKKIGGGFRVAPDLSAIKSWFEEKGVLLVGAEDEAKKKWTQEEMEELCIEIECEEVNAVEDLGEKKFEIICQPLDVNKVENTLRSKGISVETAQVEFRALHPVSPSEADTEKITKFYQLLEDDEMVGNIFDNIESA</sequence>
<keyword evidence="5" id="KW-1185">Reference proteome</keyword>
<dbReference type="Pfam" id="PF20772">
    <property type="entry name" value="TACO1_YebC_N"/>
    <property type="match status" value="1"/>
</dbReference>
<comment type="similarity">
    <text evidence="1">Belongs to the TACO1 family.</text>
</comment>
<dbReference type="InterPro" id="IPR002876">
    <property type="entry name" value="Transcrip_reg_TACO1-like"/>
</dbReference>
<feature type="domain" description="TACO1/YebC-like N-terminal" evidence="3">
    <location>
        <begin position="47"/>
        <end position="115"/>
    </location>
</feature>
<dbReference type="Gene3D" id="3.30.70.980">
    <property type="match status" value="2"/>
</dbReference>